<feature type="compositionally biased region" description="Basic and acidic residues" evidence="1">
    <location>
        <begin position="110"/>
        <end position="119"/>
    </location>
</feature>
<evidence type="ECO:0000313" key="3">
    <source>
        <dbReference type="Proteomes" id="UP001583177"/>
    </source>
</evidence>
<accession>A0ABR3X4Y2</accession>
<keyword evidence="3" id="KW-1185">Reference proteome</keyword>
<feature type="compositionally biased region" description="Low complexity" evidence="1">
    <location>
        <begin position="120"/>
        <end position="131"/>
    </location>
</feature>
<comment type="caution">
    <text evidence="2">The sequence shown here is derived from an EMBL/GenBank/DDBJ whole genome shotgun (WGS) entry which is preliminary data.</text>
</comment>
<organism evidence="2 3">
    <name type="scientific">Diaporthe australafricana</name>
    <dbReference type="NCBI Taxonomy" id="127596"/>
    <lineage>
        <taxon>Eukaryota</taxon>
        <taxon>Fungi</taxon>
        <taxon>Dikarya</taxon>
        <taxon>Ascomycota</taxon>
        <taxon>Pezizomycotina</taxon>
        <taxon>Sordariomycetes</taxon>
        <taxon>Sordariomycetidae</taxon>
        <taxon>Diaporthales</taxon>
        <taxon>Diaporthaceae</taxon>
        <taxon>Diaporthe</taxon>
    </lineage>
</organism>
<gene>
    <name evidence="2" type="ORF">Daus18300_004979</name>
</gene>
<proteinExistence type="predicted"/>
<reference evidence="2 3" key="1">
    <citation type="journal article" date="2024" name="IMA Fungus">
        <title>IMA Genome - F19 : A genome assembly and annotation guide to empower mycologists, including annotated draft genome sequences of Ceratocystis pirilliformis, Diaporthe australafricana, Fusarium ophioides, Paecilomyces lecythidis, and Sporothrix stenoceras.</title>
        <authorList>
            <person name="Aylward J."/>
            <person name="Wilson A.M."/>
            <person name="Visagie C.M."/>
            <person name="Spraker J."/>
            <person name="Barnes I."/>
            <person name="Buitendag C."/>
            <person name="Ceriani C."/>
            <person name="Del Mar Angel L."/>
            <person name="du Plessis D."/>
            <person name="Fuchs T."/>
            <person name="Gasser K."/>
            <person name="Kramer D."/>
            <person name="Li W."/>
            <person name="Munsamy K."/>
            <person name="Piso A."/>
            <person name="Price J.L."/>
            <person name="Sonnekus B."/>
            <person name="Thomas C."/>
            <person name="van der Nest A."/>
            <person name="van Dijk A."/>
            <person name="van Heerden A."/>
            <person name="van Vuuren N."/>
            <person name="Yilmaz N."/>
            <person name="Duong T.A."/>
            <person name="van der Merwe N.A."/>
            <person name="Wingfield M.J."/>
            <person name="Wingfield B.D."/>
        </authorList>
    </citation>
    <scope>NUCLEOTIDE SEQUENCE [LARGE SCALE GENOMIC DNA]</scope>
    <source>
        <strain evidence="2 3">CMW 18300</strain>
    </source>
</reference>
<dbReference type="Proteomes" id="UP001583177">
    <property type="component" value="Unassembled WGS sequence"/>
</dbReference>
<feature type="region of interest" description="Disordered" evidence="1">
    <location>
        <begin position="103"/>
        <end position="131"/>
    </location>
</feature>
<dbReference type="EMBL" id="JAWRVE010000035">
    <property type="protein sequence ID" value="KAL1870890.1"/>
    <property type="molecule type" value="Genomic_DNA"/>
</dbReference>
<sequence length="343" mass="38862">MELPQELKVAKFAAGMLYKSLGNLCPNPDHASHDVLFRLDTTEAVFPTERKGEFRLRVAFEGSSDCPTWFDINSVVQLREAALDGDNDDMDLDVAVVSASVDGNIPSDFPDPRQQEVRPRPSISSSRSHMQRSAGDHTARFCLYNHRQQVRSSSLVAAELRDSDACTHIFYYPETEESQNPGEETHILSLHDILRARKRLEPRQKVRLARIISESLLKFNPSDWLRCNLDTINILVYSVKENLEPHLRIRLQSTTDCVTSVFGKTASQVLKQLSEIMCEIAIGPRKMSKLAADPDRLYEEVEGELNKGYATIVESCRQMADECWRGTANEKALLDDFYGKVRK</sequence>
<evidence type="ECO:0000313" key="2">
    <source>
        <dbReference type="EMBL" id="KAL1870890.1"/>
    </source>
</evidence>
<name>A0ABR3X4Y2_9PEZI</name>
<evidence type="ECO:0000256" key="1">
    <source>
        <dbReference type="SAM" id="MobiDB-lite"/>
    </source>
</evidence>
<protein>
    <submittedName>
        <fullName evidence="2">Uncharacterized protein</fullName>
    </submittedName>
</protein>